<evidence type="ECO:0000313" key="4">
    <source>
        <dbReference type="Proteomes" id="UP000315783"/>
    </source>
</evidence>
<feature type="domain" description="C2H2-type" evidence="2">
    <location>
        <begin position="20"/>
        <end position="41"/>
    </location>
</feature>
<dbReference type="Pfam" id="PF12013">
    <property type="entry name" value="OrsD"/>
    <property type="match status" value="1"/>
</dbReference>
<evidence type="ECO:0000313" key="3">
    <source>
        <dbReference type="EMBL" id="TQV91055.1"/>
    </source>
</evidence>
<sequence>MHLSFASNGRLRYDEAHAVLICLECQYAVQKSAIESHLLRHKVYRGERRTLLAELAQLHLAEPDDVMPPSSGVAAAAAAAPVEGLAVIPGYRCAADGCEALCASSKRMRRHWSEVHGTTDQPSASMASEAYLQTFFRGTKLRYFQVLVDGAASVAPPPPTPTLSADSPRSSSAPTESGSSGAIFDDATAAAGRPGAPAPLRVEMEALQYFHHFAAITSLTLPVGLERSTVYWQTDVVARALQLRWMMCAVLAMAATHKCVQSSDPERQQMHSDRAMQFQTEFLGAWPTQQGVVDRSTIELGAQIRCIQRLCQITCPSPIRKYELGRLEWSLLTKTIRGCQDPSVAILTAPYPSPYPISPAMKAVKSSILAASVANRAPPTLVKSLRELPFRMAVALSKPDSQEDLVAVVSAIETLMDCYIISYSADDDGGTAAWLGMECWLREVPDRFNDMLSQQVPAALIVLAHWCLLVKRVESHYWFLEGLEDKIVRGILNQVPNDDSIRELVEACRGSFLS</sequence>
<dbReference type="STRING" id="43265.A0A545UNL0"/>
<feature type="domain" description="C2H2-type" evidence="2">
    <location>
        <begin position="91"/>
        <end position="116"/>
    </location>
</feature>
<proteinExistence type="predicted"/>
<dbReference type="EMBL" id="SPUK01000021">
    <property type="protein sequence ID" value="TQV91055.1"/>
    <property type="molecule type" value="Genomic_DNA"/>
</dbReference>
<evidence type="ECO:0000259" key="2">
    <source>
        <dbReference type="SMART" id="SM00355"/>
    </source>
</evidence>
<dbReference type="OrthoDB" id="416217at2759"/>
<accession>A0A545UNL0</accession>
<dbReference type="GO" id="GO:0000981">
    <property type="term" value="F:DNA-binding transcription factor activity, RNA polymerase II-specific"/>
    <property type="evidence" value="ECO:0007669"/>
    <property type="project" value="TreeGrafter"/>
</dbReference>
<dbReference type="InterPro" id="IPR022698">
    <property type="entry name" value="OrsD"/>
</dbReference>
<comment type="caution">
    <text evidence="3">The sequence shown here is derived from an EMBL/GenBank/DDBJ whole genome shotgun (WGS) entry which is preliminary data.</text>
</comment>
<dbReference type="Proteomes" id="UP000315783">
    <property type="component" value="Unassembled WGS sequence"/>
</dbReference>
<dbReference type="SMART" id="SM00355">
    <property type="entry name" value="ZnF_C2H2"/>
    <property type="match status" value="2"/>
</dbReference>
<name>A0A545UNL0_9HYPO</name>
<dbReference type="PANTHER" id="PTHR47657:SF3">
    <property type="entry name" value="ORSELLINIC ACID_F9775 BIOSYNTHESIS CLUSTER PROTEIN D-RELATED"/>
    <property type="match status" value="1"/>
</dbReference>
<dbReference type="AlphaFoldDB" id="A0A545UNL0"/>
<keyword evidence="4" id="KW-1185">Reference proteome</keyword>
<feature type="compositionally biased region" description="Low complexity" evidence="1">
    <location>
        <begin position="167"/>
        <end position="183"/>
    </location>
</feature>
<organism evidence="3 4">
    <name type="scientific">Cordyceps javanica</name>
    <dbReference type="NCBI Taxonomy" id="43265"/>
    <lineage>
        <taxon>Eukaryota</taxon>
        <taxon>Fungi</taxon>
        <taxon>Dikarya</taxon>
        <taxon>Ascomycota</taxon>
        <taxon>Pezizomycotina</taxon>
        <taxon>Sordariomycetes</taxon>
        <taxon>Hypocreomycetidae</taxon>
        <taxon>Hypocreales</taxon>
        <taxon>Cordycipitaceae</taxon>
        <taxon>Cordyceps</taxon>
    </lineage>
</organism>
<protein>
    <recommendedName>
        <fullName evidence="2">C2H2-type domain-containing protein</fullName>
    </recommendedName>
</protein>
<dbReference type="InterPro" id="IPR013087">
    <property type="entry name" value="Znf_C2H2_type"/>
</dbReference>
<reference evidence="3 4" key="1">
    <citation type="journal article" date="2019" name="Appl. Microbiol. Biotechnol.">
        <title>Genome sequence of Isaria javanica and comparative genome analysis insights into family S53 peptidase evolution in fungal entomopathogens.</title>
        <authorList>
            <person name="Lin R."/>
            <person name="Zhang X."/>
            <person name="Xin B."/>
            <person name="Zou M."/>
            <person name="Gao Y."/>
            <person name="Qin F."/>
            <person name="Hu Q."/>
            <person name="Xie B."/>
            <person name="Cheng X."/>
        </authorList>
    </citation>
    <scope>NUCLEOTIDE SEQUENCE [LARGE SCALE GENOMIC DNA]</scope>
    <source>
        <strain evidence="3 4">IJ1G</strain>
    </source>
</reference>
<evidence type="ECO:0000256" key="1">
    <source>
        <dbReference type="SAM" id="MobiDB-lite"/>
    </source>
</evidence>
<dbReference type="PANTHER" id="PTHR47657">
    <property type="entry name" value="STEROL REGULATORY ELEMENT-BINDING PROTEIN ECM22"/>
    <property type="match status" value="1"/>
</dbReference>
<dbReference type="InterPro" id="IPR052400">
    <property type="entry name" value="Zn2-C6_fungal_TF"/>
</dbReference>
<feature type="region of interest" description="Disordered" evidence="1">
    <location>
        <begin position="155"/>
        <end position="183"/>
    </location>
</feature>
<gene>
    <name evidence="3" type="ORF">IF1G_10290</name>
</gene>